<dbReference type="GO" id="GO:0042273">
    <property type="term" value="P:ribosomal large subunit biogenesis"/>
    <property type="evidence" value="ECO:0007669"/>
    <property type="project" value="InterPro"/>
</dbReference>
<dbReference type="Proteomes" id="UP000887565">
    <property type="component" value="Unplaced"/>
</dbReference>
<proteinExistence type="predicted"/>
<dbReference type="PANTHER" id="PTHR16038">
    <property type="entry name" value="NOP SEVEN ASSOCIATED PROTEIN 1"/>
    <property type="match status" value="1"/>
</dbReference>
<keyword evidence="1" id="KW-0853">WD repeat</keyword>
<evidence type="ECO:0000256" key="1">
    <source>
        <dbReference type="PROSITE-ProRule" id="PRU00221"/>
    </source>
</evidence>
<dbReference type="PANTHER" id="PTHR16038:SF4">
    <property type="entry name" value="WD REPEAT-CONTAINING PROTEIN 74"/>
    <property type="match status" value="1"/>
</dbReference>
<dbReference type="OMA" id="TEINTGG"/>
<dbReference type="SUPFAM" id="SSF50978">
    <property type="entry name" value="WD40 repeat-like"/>
    <property type="match status" value="1"/>
</dbReference>
<dbReference type="GO" id="GO:0005730">
    <property type="term" value="C:nucleolus"/>
    <property type="evidence" value="ECO:0007669"/>
    <property type="project" value="InterPro"/>
</dbReference>
<dbReference type="WBParaSite" id="nRc.2.0.1.t30446-RA">
    <property type="protein sequence ID" value="nRc.2.0.1.t30446-RA"/>
    <property type="gene ID" value="nRc.2.0.1.g30446"/>
</dbReference>
<dbReference type="GO" id="GO:0030687">
    <property type="term" value="C:preribosome, large subunit precursor"/>
    <property type="evidence" value="ECO:0007669"/>
    <property type="project" value="TreeGrafter"/>
</dbReference>
<reference evidence="3" key="1">
    <citation type="submission" date="2022-11" db="UniProtKB">
        <authorList>
            <consortium name="WormBaseParasite"/>
        </authorList>
    </citation>
    <scope>IDENTIFICATION</scope>
</reference>
<name>A0A915JVV8_ROMCU</name>
<dbReference type="Pfam" id="PF00400">
    <property type="entry name" value="WD40"/>
    <property type="match status" value="1"/>
</dbReference>
<dbReference type="AlphaFoldDB" id="A0A915JVV8"/>
<dbReference type="InterPro" id="IPR015943">
    <property type="entry name" value="WD40/YVTN_repeat-like_dom_sf"/>
</dbReference>
<dbReference type="InterPro" id="IPR037379">
    <property type="entry name" value="WDR74/Nsa1"/>
</dbReference>
<dbReference type="Gene3D" id="2.130.10.10">
    <property type="entry name" value="YVTN repeat-like/Quinoprotein amine dehydrogenase"/>
    <property type="match status" value="1"/>
</dbReference>
<dbReference type="SMART" id="SM00320">
    <property type="entry name" value="WD40"/>
    <property type="match status" value="3"/>
</dbReference>
<dbReference type="InterPro" id="IPR036322">
    <property type="entry name" value="WD40_repeat_dom_sf"/>
</dbReference>
<keyword evidence="2" id="KW-1185">Reference proteome</keyword>
<dbReference type="PROSITE" id="PS50082">
    <property type="entry name" value="WD_REPEATS_2"/>
    <property type="match status" value="1"/>
</dbReference>
<organism evidence="2 3">
    <name type="scientific">Romanomermis culicivorax</name>
    <name type="common">Nematode worm</name>
    <dbReference type="NCBI Taxonomy" id="13658"/>
    <lineage>
        <taxon>Eukaryota</taxon>
        <taxon>Metazoa</taxon>
        <taxon>Ecdysozoa</taxon>
        <taxon>Nematoda</taxon>
        <taxon>Enoplea</taxon>
        <taxon>Dorylaimia</taxon>
        <taxon>Mermithida</taxon>
        <taxon>Mermithoidea</taxon>
        <taxon>Mermithidae</taxon>
        <taxon>Romanomermis</taxon>
    </lineage>
</organism>
<evidence type="ECO:0000313" key="3">
    <source>
        <dbReference type="WBParaSite" id="nRc.2.0.1.t30446-RA"/>
    </source>
</evidence>
<evidence type="ECO:0000313" key="2">
    <source>
        <dbReference type="Proteomes" id="UP000887565"/>
    </source>
</evidence>
<feature type="repeat" description="WD" evidence="1">
    <location>
        <begin position="1"/>
        <end position="33"/>
    </location>
</feature>
<dbReference type="InterPro" id="IPR001680">
    <property type="entry name" value="WD40_rpt"/>
</dbReference>
<protein>
    <submittedName>
        <fullName evidence="3">WD repeat-containing protein 74</fullName>
    </submittedName>
</protein>
<sequence>MRCSAQSPNLLATGGKENPLKIWDLTSQEPSKPIFTSKNIKNDWLELRVPVSESDFRFLENNDLVATCTANHFIRLYDMSSNCRRPVVQIKWSDHPFTTMCLTFNERQVIVGSSRGFMGLFDLRAPGKLIHAFKGFAGSISAVEAHPTEPYVAGCGLDRFVLVHNVKTKKLLHKIYCKAHLNALLLKEDLSIL</sequence>
<accession>A0A915JVV8</accession>